<comment type="caution">
    <text evidence="3">The sequence shown here is derived from an EMBL/GenBank/DDBJ whole genome shotgun (WGS) entry which is preliminary data.</text>
</comment>
<feature type="transmembrane region" description="Helical" evidence="2">
    <location>
        <begin position="6"/>
        <end position="28"/>
    </location>
</feature>
<evidence type="ECO:0000313" key="3">
    <source>
        <dbReference type="EMBL" id="MCA9390166.1"/>
    </source>
</evidence>
<keyword evidence="2" id="KW-1133">Transmembrane helix</keyword>
<keyword evidence="2" id="KW-0812">Transmembrane</keyword>
<evidence type="ECO:0000256" key="2">
    <source>
        <dbReference type="SAM" id="Phobius"/>
    </source>
</evidence>
<keyword evidence="2" id="KW-0472">Membrane</keyword>
<gene>
    <name evidence="3" type="ORF">KC571_02075</name>
</gene>
<feature type="compositionally biased region" description="Acidic residues" evidence="1">
    <location>
        <begin position="48"/>
        <end position="57"/>
    </location>
</feature>
<dbReference type="Gene3D" id="2.60.120.260">
    <property type="entry name" value="Galactose-binding domain-like"/>
    <property type="match status" value="1"/>
</dbReference>
<reference evidence="3" key="1">
    <citation type="submission" date="2020-04" db="EMBL/GenBank/DDBJ databases">
        <authorList>
            <person name="Zhang T."/>
        </authorList>
    </citation>
    <scope>NUCLEOTIDE SEQUENCE</scope>
    <source>
        <strain evidence="3">HKST-UBA01</strain>
    </source>
</reference>
<reference evidence="3" key="2">
    <citation type="journal article" date="2021" name="Microbiome">
        <title>Successional dynamics and alternative stable states in a saline activated sludge microbial community over 9 years.</title>
        <authorList>
            <person name="Wang Y."/>
            <person name="Ye J."/>
            <person name="Ju F."/>
            <person name="Liu L."/>
            <person name="Boyd J.A."/>
            <person name="Deng Y."/>
            <person name="Parks D.H."/>
            <person name="Jiang X."/>
            <person name="Yin X."/>
            <person name="Woodcroft B.J."/>
            <person name="Tyson G.W."/>
            <person name="Hugenholtz P."/>
            <person name="Polz M.F."/>
            <person name="Zhang T."/>
        </authorList>
    </citation>
    <scope>NUCLEOTIDE SEQUENCE</scope>
    <source>
        <strain evidence="3">HKST-UBA01</strain>
    </source>
</reference>
<accession>A0A955LGN3</accession>
<feature type="compositionally biased region" description="Polar residues" evidence="1">
    <location>
        <begin position="32"/>
        <end position="47"/>
    </location>
</feature>
<evidence type="ECO:0000256" key="1">
    <source>
        <dbReference type="SAM" id="MobiDB-lite"/>
    </source>
</evidence>
<evidence type="ECO:0000313" key="4">
    <source>
        <dbReference type="Proteomes" id="UP000701698"/>
    </source>
</evidence>
<feature type="region of interest" description="Disordered" evidence="1">
    <location>
        <begin position="32"/>
        <end position="57"/>
    </location>
</feature>
<dbReference type="Proteomes" id="UP000701698">
    <property type="component" value="Unassembled WGS sequence"/>
</dbReference>
<organism evidence="3 4">
    <name type="scientific">candidate division WWE3 bacterium</name>
    <dbReference type="NCBI Taxonomy" id="2053526"/>
    <lineage>
        <taxon>Bacteria</taxon>
        <taxon>Katanobacteria</taxon>
    </lineage>
</organism>
<sequence length="196" mass="21878">MNSRGFTVIVGVVIVMIVIVGIMAFTFFSKSGRSNTSNPQPTPTSAPEDTEQDQEDEVPGTIRIEAKDGILTQVDTYDTSTYLAETSRGFEAYLANENAQITIPFVINSDQIGTYEVWIYTSDDGIFENGDRNATFFFDMSQKLLYQHKSEDTQGMVWKYIGNVSLAEGDHFVKATKRESTYAAFSFTSIKLIPVE</sequence>
<name>A0A955LGN3_UNCKA</name>
<dbReference type="AlphaFoldDB" id="A0A955LGN3"/>
<proteinExistence type="predicted"/>
<protein>
    <submittedName>
        <fullName evidence="3">Uncharacterized protein</fullName>
    </submittedName>
</protein>
<dbReference type="EMBL" id="JAGQKX010000040">
    <property type="protein sequence ID" value="MCA9390166.1"/>
    <property type="molecule type" value="Genomic_DNA"/>
</dbReference>